<proteinExistence type="predicted"/>
<dbReference type="Pfam" id="PF11784">
    <property type="entry name" value="DUF3320"/>
    <property type="match status" value="1"/>
</dbReference>
<dbReference type="GO" id="GO:0004386">
    <property type="term" value="F:helicase activity"/>
    <property type="evidence" value="ECO:0007669"/>
    <property type="project" value="UniProtKB-KW"/>
</dbReference>
<evidence type="ECO:0000259" key="2">
    <source>
        <dbReference type="Pfam" id="PF11784"/>
    </source>
</evidence>
<name>T0ZZH9_9ZZZZ</name>
<dbReference type="Gene3D" id="3.40.50.300">
    <property type="entry name" value="P-loop containing nucleotide triphosphate hydrolases"/>
    <property type="match status" value="1"/>
</dbReference>
<evidence type="ECO:0000313" key="4">
    <source>
        <dbReference type="EMBL" id="EQD53671.1"/>
    </source>
</evidence>
<feature type="domain" description="DUF3320" evidence="2">
    <location>
        <begin position="301"/>
        <end position="350"/>
    </location>
</feature>
<keyword evidence="4" id="KW-0067">ATP-binding</keyword>
<protein>
    <submittedName>
        <fullName evidence="4">DNA helicase related protein</fullName>
    </submittedName>
</protein>
<keyword evidence="4" id="KW-0547">Nucleotide-binding</keyword>
<dbReference type="EMBL" id="AUZY01006653">
    <property type="protein sequence ID" value="EQD53671.1"/>
    <property type="molecule type" value="Genomic_DNA"/>
</dbReference>
<dbReference type="Gene3D" id="3.40.960.10">
    <property type="entry name" value="VSR Endonuclease"/>
    <property type="match status" value="1"/>
</dbReference>
<keyword evidence="4" id="KW-0378">Hydrolase</keyword>
<dbReference type="Pfam" id="PF18741">
    <property type="entry name" value="MTES_1575"/>
    <property type="match status" value="1"/>
</dbReference>
<sequence>MQGDERDLIILGIGFGPTEPGANVMSMNFGPLNREGGWRRLNVAVTRARREMMLFTSFEPSMIDLNRTSARAVHDLRYFIEFAHQGPKAITAAVRGSVGDYDSPFEQFVAEGLRARGWETHPQIGVSRFRIDLGIVHPDRPGDYLVGVECDGATYHSAATARDRDKVRSEILRGLGWRLIRVWSTDWWVDRNSALERLHDAISRELDDQRAEASALKRAANIEASTAAIARDVKGATKLARDMPRDHELVSDPEAVIGQKGEEIGPIRLVARGPKDERAPAIERIYHMADLSNLESSLQPDSFYDASYDPTLEKCIREVLQQEAPILDKVLVDRIARAHGFKRSGRIIRERVLELAERHYHFQPDAELEHGHFVWLAADDPGRWNIYRVPTDEEDVRFIEELAPEEIIAAARAIQSDDPVVDIARIFGIRRLSASAKDRLVRVLEADATR</sequence>
<keyword evidence="4" id="KW-0347">Helicase</keyword>
<dbReference type="InterPro" id="IPR027417">
    <property type="entry name" value="P-loop_NTPase"/>
</dbReference>
<reference evidence="4" key="2">
    <citation type="journal article" date="2014" name="ISME J.">
        <title>Microbial stratification in low pH oxic and suboxic macroscopic growths along an acid mine drainage.</title>
        <authorList>
            <person name="Mendez-Garcia C."/>
            <person name="Mesa V."/>
            <person name="Sprenger R.R."/>
            <person name="Richter M."/>
            <person name="Diez M.S."/>
            <person name="Solano J."/>
            <person name="Bargiela R."/>
            <person name="Golyshina O.V."/>
            <person name="Manteca A."/>
            <person name="Ramos J.L."/>
            <person name="Gallego J.R."/>
            <person name="Llorente I."/>
            <person name="Martins Dos Santos V.A."/>
            <person name="Jensen O.N."/>
            <person name="Pelaez A.I."/>
            <person name="Sanchez J."/>
            <person name="Ferrer M."/>
        </authorList>
    </citation>
    <scope>NUCLEOTIDE SEQUENCE</scope>
</reference>
<evidence type="ECO:0000256" key="1">
    <source>
        <dbReference type="SAM" id="Coils"/>
    </source>
</evidence>
<feature type="coiled-coil region" evidence="1">
    <location>
        <begin position="192"/>
        <end position="219"/>
    </location>
</feature>
<dbReference type="FunFam" id="3.40.960.10:FF:000002">
    <property type="entry name" value="DNA helicase related protein"/>
    <property type="match status" value="1"/>
</dbReference>
<gene>
    <name evidence="4" type="ORF">B1B_10103</name>
</gene>
<reference evidence="4" key="1">
    <citation type="submission" date="2013-08" db="EMBL/GenBank/DDBJ databases">
        <authorList>
            <person name="Mendez C."/>
            <person name="Richter M."/>
            <person name="Ferrer M."/>
            <person name="Sanchez J."/>
        </authorList>
    </citation>
    <scope>NUCLEOTIDE SEQUENCE</scope>
</reference>
<comment type="caution">
    <text evidence="4">The sequence shown here is derived from an EMBL/GenBank/DDBJ whole genome shotgun (WGS) entry which is preliminary data.</text>
</comment>
<feature type="domain" description="Restriction endonuclease type II-like" evidence="3">
    <location>
        <begin position="105"/>
        <end position="202"/>
    </location>
</feature>
<keyword evidence="1" id="KW-0175">Coiled coil</keyword>
<dbReference type="InterPro" id="IPR011335">
    <property type="entry name" value="Restrct_endonuc-II-like"/>
</dbReference>
<organism evidence="4">
    <name type="scientific">mine drainage metagenome</name>
    <dbReference type="NCBI Taxonomy" id="410659"/>
    <lineage>
        <taxon>unclassified sequences</taxon>
        <taxon>metagenomes</taxon>
        <taxon>ecological metagenomes</taxon>
    </lineage>
</organism>
<accession>T0ZZH9</accession>
<evidence type="ECO:0000259" key="3">
    <source>
        <dbReference type="Pfam" id="PF18741"/>
    </source>
</evidence>
<dbReference type="InterPro" id="IPR021754">
    <property type="entry name" value="DUF3320"/>
</dbReference>
<dbReference type="AlphaFoldDB" id="T0ZZH9"/>
<dbReference type="InterPro" id="IPR049468">
    <property type="entry name" value="Restrct_endonuc-II-like_dom"/>
</dbReference>
<dbReference type="SUPFAM" id="SSF52980">
    <property type="entry name" value="Restriction endonuclease-like"/>
    <property type="match status" value="1"/>
</dbReference>